<evidence type="ECO:0000313" key="2">
    <source>
        <dbReference type="Proteomes" id="UP001055039"/>
    </source>
</evidence>
<dbReference type="EMBL" id="BPRC01000028">
    <property type="protein sequence ID" value="GJE67535.1"/>
    <property type="molecule type" value="Genomic_DNA"/>
</dbReference>
<evidence type="ECO:0000313" key="1">
    <source>
        <dbReference type="EMBL" id="GJE67535.1"/>
    </source>
</evidence>
<comment type="caution">
    <text evidence="1">The sequence shown here is derived from an EMBL/GenBank/DDBJ whole genome shotgun (WGS) entry which is preliminary data.</text>
</comment>
<protein>
    <submittedName>
        <fullName evidence="1">Uncharacterized protein</fullName>
    </submittedName>
</protein>
<keyword evidence="2" id="KW-1185">Reference proteome</keyword>
<gene>
    <name evidence="1" type="ORF">LNAOJCKE_4767</name>
</gene>
<reference evidence="1" key="2">
    <citation type="submission" date="2021-08" db="EMBL/GenBank/DDBJ databases">
        <authorList>
            <person name="Tani A."/>
            <person name="Ola A."/>
            <person name="Ogura Y."/>
            <person name="Katsura K."/>
            <person name="Hayashi T."/>
        </authorList>
    </citation>
    <scope>NUCLEOTIDE SEQUENCE</scope>
    <source>
        <strain evidence="1">NBRC 15686</strain>
    </source>
</reference>
<accession>A0ABQ4UP34</accession>
<sequence length="74" mass="8215">MLLTQRLQLCIVVEEVVDLVGRSREGMNSPRIEILLNRLLNEMDRLRDDADGLFILVINGPKEIGGEPASRGGV</sequence>
<proteinExistence type="predicted"/>
<reference evidence="1" key="1">
    <citation type="journal article" date="2021" name="Front. Microbiol.">
        <title>Comprehensive Comparative Genomics and Phenotyping of Methylobacterium Species.</title>
        <authorList>
            <person name="Alessa O."/>
            <person name="Ogura Y."/>
            <person name="Fujitani Y."/>
            <person name="Takami H."/>
            <person name="Hayashi T."/>
            <person name="Sahin N."/>
            <person name="Tani A."/>
        </authorList>
    </citation>
    <scope>NUCLEOTIDE SEQUENCE</scope>
    <source>
        <strain evidence="1">NBRC 15686</strain>
    </source>
</reference>
<organism evidence="1 2">
    <name type="scientific">Methylorubrum aminovorans</name>
    <dbReference type="NCBI Taxonomy" id="269069"/>
    <lineage>
        <taxon>Bacteria</taxon>
        <taxon>Pseudomonadati</taxon>
        <taxon>Pseudomonadota</taxon>
        <taxon>Alphaproteobacteria</taxon>
        <taxon>Hyphomicrobiales</taxon>
        <taxon>Methylobacteriaceae</taxon>
        <taxon>Methylorubrum</taxon>
    </lineage>
</organism>
<dbReference type="Proteomes" id="UP001055039">
    <property type="component" value="Unassembled WGS sequence"/>
</dbReference>
<name>A0ABQ4UP34_9HYPH</name>